<dbReference type="RefSeq" id="WP_113891959.1">
    <property type="nucleotide sequence ID" value="NZ_QNRK01000036.1"/>
</dbReference>
<dbReference type="SUPFAM" id="SSF51735">
    <property type="entry name" value="NAD(P)-binding Rossmann-fold domains"/>
    <property type="match status" value="1"/>
</dbReference>
<dbReference type="SMART" id="SM00822">
    <property type="entry name" value="PKS_KR"/>
    <property type="match status" value="1"/>
</dbReference>
<evidence type="ECO:0000256" key="1">
    <source>
        <dbReference type="ARBA" id="ARBA00006484"/>
    </source>
</evidence>
<dbReference type="InterPro" id="IPR057326">
    <property type="entry name" value="KR_dom"/>
</dbReference>
<dbReference type="PRINTS" id="PR00081">
    <property type="entry name" value="GDHRDH"/>
</dbReference>
<evidence type="ECO:0000313" key="4">
    <source>
        <dbReference type="Proteomes" id="UP000253529"/>
    </source>
</evidence>
<feature type="domain" description="Ketoreductase" evidence="2">
    <location>
        <begin position="11"/>
        <end position="207"/>
    </location>
</feature>
<dbReference type="FunFam" id="3.40.50.720:FF:000084">
    <property type="entry name" value="Short-chain dehydrogenase reductase"/>
    <property type="match status" value="1"/>
</dbReference>
<name>A0A366ERW3_9HYPH</name>
<comment type="similarity">
    <text evidence="1">Belongs to the short-chain dehydrogenases/reductases (SDR) family.</text>
</comment>
<dbReference type="Gene3D" id="3.40.50.720">
    <property type="entry name" value="NAD(P)-binding Rossmann-like Domain"/>
    <property type="match status" value="1"/>
</dbReference>
<protein>
    <submittedName>
        <fullName evidence="3">NAD(P)-dependent dehydrogenase (Short-subunit alcohol dehydrogenase family)</fullName>
    </submittedName>
</protein>
<comment type="caution">
    <text evidence="3">The sequence shown here is derived from an EMBL/GenBank/DDBJ whole genome shotgun (WGS) entry which is preliminary data.</text>
</comment>
<sequence length="252" mass="26191">MDGRPGRLAGKVALITGAASGIGRATALLFHAEGAQVAATDRNEAGLAELEGVADLRLAQDVTDEARWREVVDQVVAAFGKLDILVNSAGIALKGNIETATLDEFRRTEAVNVEGTFLGCREAIRVMKGRGGGSIVNLSSVAGIIGDAQSAAYCASKGAVRLLTKSAALHCAGYAIRLNSVHPSFADTPMVQELIASSKNPERVREGLSKAAPLGRMGRPEEVANAILYLASDESSFTTGIELMVDGGLTAQ</sequence>
<dbReference type="PROSITE" id="PS00061">
    <property type="entry name" value="ADH_SHORT"/>
    <property type="match status" value="1"/>
</dbReference>
<dbReference type="InterPro" id="IPR002347">
    <property type="entry name" value="SDR_fam"/>
</dbReference>
<dbReference type="NCBIfam" id="NF005559">
    <property type="entry name" value="PRK07231.1"/>
    <property type="match status" value="1"/>
</dbReference>
<reference evidence="3 4" key="1">
    <citation type="submission" date="2018-06" db="EMBL/GenBank/DDBJ databases">
        <title>Genomic Encyclopedia of Type Strains, Phase IV (KMG-IV): sequencing the most valuable type-strain genomes for metagenomic binning, comparative biology and taxonomic classification.</title>
        <authorList>
            <person name="Goeker M."/>
        </authorList>
    </citation>
    <scope>NUCLEOTIDE SEQUENCE [LARGE SCALE GENOMIC DNA]</scope>
    <source>
        <strain evidence="3 4">DSM 24875</strain>
    </source>
</reference>
<dbReference type="InterPro" id="IPR036291">
    <property type="entry name" value="NAD(P)-bd_dom_sf"/>
</dbReference>
<dbReference type="AlphaFoldDB" id="A0A366ERW3"/>
<evidence type="ECO:0000259" key="2">
    <source>
        <dbReference type="SMART" id="SM00822"/>
    </source>
</evidence>
<dbReference type="PANTHER" id="PTHR42760">
    <property type="entry name" value="SHORT-CHAIN DEHYDROGENASES/REDUCTASES FAMILY MEMBER"/>
    <property type="match status" value="1"/>
</dbReference>
<dbReference type="OrthoDB" id="5457012at2"/>
<dbReference type="Pfam" id="PF13561">
    <property type="entry name" value="adh_short_C2"/>
    <property type="match status" value="1"/>
</dbReference>
<proteinExistence type="inferred from homology"/>
<accession>A0A366ERW3</accession>
<evidence type="ECO:0000313" key="3">
    <source>
        <dbReference type="EMBL" id="RBP05147.1"/>
    </source>
</evidence>
<dbReference type="EMBL" id="QNRK01000036">
    <property type="protein sequence ID" value="RBP05147.1"/>
    <property type="molecule type" value="Genomic_DNA"/>
</dbReference>
<dbReference type="Proteomes" id="UP000253529">
    <property type="component" value="Unassembled WGS sequence"/>
</dbReference>
<dbReference type="PRINTS" id="PR00080">
    <property type="entry name" value="SDRFAMILY"/>
</dbReference>
<dbReference type="GO" id="GO:0016616">
    <property type="term" value="F:oxidoreductase activity, acting on the CH-OH group of donors, NAD or NADP as acceptor"/>
    <property type="evidence" value="ECO:0007669"/>
    <property type="project" value="TreeGrafter"/>
</dbReference>
<keyword evidence="4" id="KW-1185">Reference proteome</keyword>
<organism evidence="3 4">
    <name type="scientific">Roseiarcus fermentans</name>
    <dbReference type="NCBI Taxonomy" id="1473586"/>
    <lineage>
        <taxon>Bacteria</taxon>
        <taxon>Pseudomonadati</taxon>
        <taxon>Pseudomonadota</taxon>
        <taxon>Alphaproteobacteria</taxon>
        <taxon>Hyphomicrobiales</taxon>
        <taxon>Roseiarcaceae</taxon>
        <taxon>Roseiarcus</taxon>
    </lineage>
</organism>
<dbReference type="InterPro" id="IPR020904">
    <property type="entry name" value="Sc_DH/Rdtase_CS"/>
</dbReference>
<gene>
    <name evidence="3" type="ORF">DFR50_13636</name>
</gene>